<dbReference type="InterPro" id="IPR012902">
    <property type="entry name" value="N_methyl_site"/>
</dbReference>
<evidence type="ECO:0000313" key="1">
    <source>
        <dbReference type="EMBL" id="AXM97767.1"/>
    </source>
</evidence>
<evidence type="ECO:0000313" key="2">
    <source>
        <dbReference type="Proteomes" id="UP000256503"/>
    </source>
</evidence>
<reference evidence="1 2" key="1">
    <citation type="submission" date="2018-07" db="EMBL/GenBank/DDBJ databases">
        <title>Complete genome sequence of a Pseudomonas plecoglossicida strain pathogenic to the marine fish, Larimichthys crocea.</title>
        <authorList>
            <person name="Tao Z."/>
        </authorList>
    </citation>
    <scope>NUCLEOTIDE SEQUENCE [LARGE SCALE GENOMIC DNA]</scope>
    <source>
        <strain evidence="1 2">XSDHY-P</strain>
    </source>
</reference>
<accession>A0AAD0VUV8</accession>
<sequence length="215" mass="23696">MRRDQSGFGLLEVTLALAIGLMVLAAAGQLFASAHHSWRLQGAALRLQDDARLALLRMAQDIRMAGMFGCLRLEPGNFPTPVAKQVFDRPLAIGPSSLSLVVAELPGHAGAPDWTLLTNCTDKVQVHELRHPNPEKLISIPVSRHRYELNGARLMFVRRDGAQPLVDHVRELRVTRVQAAQGERIDLQLTLHEPSLQLEQRHALSVALRNPVSGS</sequence>
<gene>
    <name evidence="1" type="ORF">DVB73_19235</name>
</gene>
<proteinExistence type="predicted"/>
<organism evidence="1 2">
    <name type="scientific">Pseudomonas plecoglossicida</name>
    <dbReference type="NCBI Taxonomy" id="70775"/>
    <lineage>
        <taxon>Bacteria</taxon>
        <taxon>Pseudomonadati</taxon>
        <taxon>Pseudomonadota</taxon>
        <taxon>Gammaproteobacteria</taxon>
        <taxon>Pseudomonadales</taxon>
        <taxon>Pseudomonadaceae</taxon>
        <taxon>Pseudomonas</taxon>
    </lineage>
</organism>
<dbReference type="GeneID" id="49615557"/>
<name>A0AAD0VUV8_PSEDL</name>
<dbReference type="Proteomes" id="UP000256503">
    <property type="component" value="Chromosome"/>
</dbReference>
<dbReference type="EMBL" id="CP031146">
    <property type="protein sequence ID" value="AXM97767.1"/>
    <property type="molecule type" value="Genomic_DNA"/>
</dbReference>
<protein>
    <submittedName>
        <fullName evidence="1">Pilus assembly protein PilW</fullName>
    </submittedName>
</protein>
<dbReference type="AlphaFoldDB" id="A0AAD0VUV8"/>
<dbReference type="RefSeq" id="WP_016392913.1">
    <property type="nucleotide sequence ID" value="NZ_BSOM01000005.1"/>
</dbReference>
<dbReference type="Pfam" id="PF07963">
    <property type="entry name" value="N_methyl"/>
    <property type="match status" value="1"/>
</dbReference>